<gene>
    <name evidence="1" type="ordered locus">XF_1364</name>
</gene>
<dbReference type="EMBL" id="AE003849">
    <property type="protein sequence ID" value="AAF84173.1"/>
    <property type="molecule type" value="Genomic_DNA"/>
</dbReference>
<proteinExistence type="predicted"/>
<evidence type="ECO:0000313" key="2">
    <source>
        <dbReference type="Proteomes" id="UP000000812"/>
    </source>
</evidence>
<dbReference type="STRING" id="160492.XF_1364"/>
<dbReference type="HOGENOM" id="CLU_3105506_0_0_6"/>
<dbReference type="KEGG" id="xfa:XF_1364"/>
<name>Q9PDL5_XYLFA</name>
<accession>Q9PDL5</accession>
<dbReference type="PIR" id="H82689">
    <property type="entry name" value="H82689"/>
</dbReference>
<protein>
    <submittedName>
        <fullName evidence="1">Uncharacterized protein</fullName>
    </submittedName>
</protein>
<evidence type="ECO:0000313" key="1">
    <source>
        <dbReference type="EMBL" id="AAF84173.1"/>
    </source>
</evidence>
<organism evidence="1 2">
    <name type="scientific">Xylella fastidiosa (strain 9a5c)</name>
    <dbReference type="NCBI Taxonomy" id="160492"/>
    <lineage>
        <taxon>Bacteria</taxon>
        <taxon>Pseudomonadati</taxon>
        <taxon>Pseudomonadota</taxon>
        <taxon>Gammaproteobacteria</taxon>
        <taxon>Lysobacterales</taxon>
        <taxon>Lysobacteraceae</taxon>
        <taxon>Xylella</taxon>
    </lineage>
</organism>
<reference evidence="1 2" key="1">
    <citation type="journal article" date="2000" name="Nature">
        <title>The genome sequence of the plant pathogen Xylella fastidiosa.</title>
        <authorList>
            <person name="Simpson A.J."/>
            <person name="Reinach F.C."/>
            <person name="Arruda P."/>
            <person name="Abreu F.A."/>
            <person name="Acencio M."/>
            <person name="Alvarenga R."/>
            <person name="Alves L.M."/>
            <person name="Araya J.E."/>
            <person name="Baia G.S."/>
            <person name="Baptista C.S."/>
            <person name="Barros M.H."/>
            <person name="Bonaccorsi E.D."/>
            <person name="Bordin S."/>
            <person name="Bove J.M."/>
            <person name="Briones M.R."/>
            <person name="Bueno M.R."/>
            <person name="Camargo A.A."/>
            <person name="Camargo L.E."/>
            <person name="Carraro D.M."/>
            <person name="Carrer H."/>
            <person name="Colauto N.B."/>
            <person name="Colombo C."/>
            <person name="Costa F.F."/>
            <person name="Costa M.C."/>
            <person name="Costa-Neto C.M."/>
            <person name="Coutinho L.L."/>
            <person name="Cristofani M."/>
            <person name="Dias-Neto E."/>
            <person name="Docena C."/>
            <person name="El-Dorry H."/>
            <person name="Facincani A.P."/>
            <person name="Ferreira A.J."/>
            <person name="Ferreira V.C."/>
            <person name="Ferro J.A."/>
            <person name="Fraga J.S."/>
            <person name="Franca S.C."/>
            <person name="Franco M.C."/>
            <person name="Frohme M."/>
            <person name="Furlan L.R."/>
            <person name="Garnier M."/>
            <person name="Goldman G.H."/>
            <person name="Goldman M.H."/>
            <person name="Gomes S.L."/>
            <person name="Gruber A."/>
            <person name="Ho P.L."/>
            <person name="Hoheisel J.D."/>
            <person name="Junqueira M.L."/>
            <person name="Kemper E.L."/>
            <person name="Kitajima J.P."/>
            <person name="Krieger J.E."/>
            <person name="Kuramae E.E."/>
            <person name="Laigret F."/>
            <person name="Lambais M.R."/>
            <person name="Leite L.C."/>
            <person name="Lemos E.G."/>
            <person name="Lemos M.V."/>
            <person name="Lopes S.A."/>
            <person name="Lopes C.R."/>
            <person name="Machado J.A."/>
            <person name="Machado M.A."/>
            <person name="Madeira A.M."/>
            <person name="Madeira H.M."/>
            <person name="Marino C.L."/>
            <person name="Marques M.V."/>
            <person name="Martins E.A."/>
            <person name="Martins E.M."/>
            <person name="Matsukuma A.Y."/>
            <person name="Menck C.F."/>
            <person name="Miracca E.C."/>
            <person name="Miyaki C.Y."/>
            <person name="Monteriro-Vitorello C.B."/>
            <person name="Moon D.H."/>
            <person name="Nagai M.A."/>
            <person name="Nascimento A.L."/>
            <person name="Netto L.E."/>
            <person name="Nhani A.Jr."/>
            <person name="Nobrega F.G."/>
            <person name="Nunes L.R."/>
            <person name="Oliveira M.A."/>
            <person name="de Oliveira M.C."/>
            <person name="de Oliveira R.C."/>
            <person name="Palmieri D.A."/>
            <person name="Paris A."/>
            <person name="Peixoto B.R."/>
            <person name="Pereira G.A."/>
            <person name="Pereira H.A.Jr."/>
            <person name="Pesquero J.B."/>
            <person name="Quaggio R.B."/>
            <person name="Roberto P.G."/>
            <person name="Rodrigues V."/>
            <person name="de M Rosa A.J."/>
            <person name="de Rosa V.E.Jr."/>
            <person name="de Sa R.G."/>
            <person name="Santelli R.V."/>
            <person name="Sawasaki H.E."/>
            <person name="da Silva A.C."/>
            <person name="da Silva A.M."/>
            <person name="da Silva F.R."/>
            <person name="da Silva W.A.Jr."/>
            <person name="da Silveira J.F."/>
            <person name="Silvestri M.L."/>
            <person name="Siqueira W.J."/>
            <person name="de Souza A.A."/>
            <person name="de Souza A.P."/>
            <person name="Terenzi M.F."/>
            <person name="Truffi D."/>
            <person name="Tsai S.M."/>
            <person name="Tsuhako M.H."/>
            <person name="Vallada H."/>
            <person name="Van Sluys M.A."/>
            <person name="Verjovski-Almeida S."/>
            <person name="Vettore A.L."/>
            <person name="Zago M.A."/>
            <person name="Zatz M."/>
            <person name="Meidanis J."/>
            <person name="Setubal J.C."/>
        </authorList>
    </citation>
    <scope>NUCLEOTIDE SEQUENCE [LARGE SCALE GENOMIC DNA]</scope>
    <source>
        <strain evidence="1 2">9a5c</strain>
    </source>
</reference>
<dbReference type="AlphaFoldDB" id="Q9PDL5"/>
<dbReference type="Proteomes" id="UP000000812">
    <property type="component" value="Chromosome"/>
</dbReference>
<sequence length="51" mass="5851">MRAGFTPITYNTHVKQSLSKLAAVHNDYDYCLKVKTTDVVEHSSPQKNREK</sequence>